<sequence>MTEAVIGLLGDSGKQLAQRFLATLALPGVLFVAVTSVAVALGQRHSLDVDRLLSATDRVIGRFDGRPVPALLGAVAAALTACAIATVCSSLGSVVQRLWVADRPRWLIGGLADRRRRRWDTADKAFAAAEVGADRTVREQRRELADLAAARNAIALVRPARATWIGDRLGSVSARVWAEYGVDLSFGWPRLWLVLPDPVRSDIRQAARDLEASTTLAAWGILYLALGLLWWPAALAGLATIARSWTRSRTAAATLADLVEGAFDIHLSTLLSSIHGSEITATPTFADGERLNLRLRKGA</sequence>
<evidence type="ECO:0000313" key="3">
    <source>
        <dbReference type="Proteomes" id="UP001143480"/>
    </source>
</evidence>
<feature type="transmembrane region" description="Helical" evidence="1">
    <location>
        <begin position="70"/>
        <end position="95"/>
    </location>
</feature>
<comment type="caution">
    <text evidence="2">The sequence shown here is derived from an EMBL/GenBank/DDBJ whole genome shotgun (WGS) entry which is preliminary data.</text>
</comment>
<dbReference type="AlphaFoldDB" id="A0A9W6KPC9"/>
<organism evidence="2 3">
    <name type="scientific">Dactylosporangium matsuzakiense</name>
    <dbReference type="NCBI Taxonomy" id="53360"/>
    <lineage>
        <taxon>Bacteria</taxon>
        <taxon>Bacillati</taxon>
        <taxon>Actinomycetota</taxon>
        <taxon>Actinomycetes</taxon>
        <taxon>Micromonosporales</taxon>
        <taxon>Micromonosporaceae</taxon>
        <taxon>Dactylosporangium</taxon>
    </lineage>
</organism>
<dbReference type="Proteomes" id="UP001143480">
    <property type="component" value="Unassembled WGS sequence"/>
</dbReference>
<feature type="transmembrane region" description="Helical" evidence="1">
    <location>
        <begin position="216"/>
        <end position="239"/>
    </location>
</feature>
<dbReference type="EMBL" id="BSFP01000053">
    <property type="protein sequence ID" value="GLL05108.1"/>
    <property type="molecule type" value="Genomic_DNA"/>
</dbReference>
<evidence type="ECO:0000313" key="2">
    <source>
        <dbReference type="EMBL" id="GLL05108.1"/>
    </source>
</evidence>
<evidence type="ECO:0008006" key="4">
    <source>
        <dbReference type="Google" id="ProtNLM"/>
    </source>
</evidence>
<keyword evidence="1" id="KW-0812">Transmembrane</keyword>
<reference evidence="2" key="1">
    <citation type="journal article" date="2014" name="Int. J. Syst. Evol. Microbiol.">
        <title>Complete genome sequence of Corynebacterium casei LMG S-19264T (=DSM 44701T), isolated from a smear-ripened cheese.</title>
        <authorList>
            <consortium name="US DOE Joint Genome Institute (JGI-PGF)"/>
            <person name="Walter F."/>
            <person name="Albersmeier A."/>
            <person name="Kalinowski J."/>
            <person name="Ruckert C."/>
        </authorList>
    </citation>
    <scope>NUCLEOTIDE SEQUENCE</scope>
    <source>
        <strain evidence="2">VKM Ac-1321</strain>
    </source>
</reference>
<keyword evidence="3" id="KW-1185">Reference proteome</keyword>
<proteinExistence type="predicted"/>
<evidence type="ECO:0000256" key="1">
    <source>
        <dbReference type="SAM" id="Phobius"/>
    </source>
</evidence>
<accession>A0A9W6KPC9</accession>
<protein>
    <recommendedName>
        <fullName evidence="4">Vegetative cell wall protein gp1</fullName>
    </recommendedName>
</protein>
<keyword evidence="1" id="KW-0472">Membrane</keyword>
<gene>
    <name evidence="2" type="ORF">GCM10017581_068550</name>
</gene>
<dbReference type="RefSeq" id="WP_271189786.1">
    <property type="nucleotide sequence ID" value="NZ_BSFP01000053.1"/>
</dbReference>
<name>A0A9W6KPC9_9ACTN</name>
<keyword evidence="1" id="KW-1133">Transmembrane helix</keyword>
<reference evidence="2" key="2">
    <citation type="submission" date="2023-01" db="EMBL/GenBank/DDBJ databases">
        <authorList>
            <person name="Sun Q."/>
            <person name="Evtushenko L."/>
        </authorList>
    </citation>
    <scope>NUCLEOTIDE SEQUENCE</scope>
    <source>
        <strain evidence="2">VKM Ac-1321</strain>
    </source>
</reference>
<feature type="transmembrane region" description="Helical" evidence="1">
    <location>
        <begin position="20"/>
        <end position="41"/>
    </location>
</feature>